<organism evidence="2 3">
    <name type="scientific">Planococcus antarcticus DSM 14505</name>
    <dbReference type="NCBI Taxonomy" id="1185653"/>
    <lineage>
        <taxon>Bacteria</taxon>
        <taxon>Bacillati</taxon>
        <taxon>Bacillota</taxon>
        <taxon>Bacilli</taxon>
        <taxon>Bacillales</taxon>
        <taxon>Caryophanaceae</taxon>
        <taxon>Planococcus</taxon>
    </lineage>
</organism>
<evidence type="ECO:0000313" key="2">
    <source>
        <dbReference type="EMBL" id="EIM06318.1"/>
    </source>
</evidence>
<dbReference type="EMBL" id="AJYB01000032">
    <property type="protein sequence ID" value="EIM06318.1"/>
    <property type="molecule type" value="Genomic_DNA"/>
</dbReference>
<feature type="region of interest" description="Disordered" evidence="1">
    <location>
        <begin position="43"/>
        <end position="63"/>
    </location>
</feature>
<evidence type="ECO:0000313" key="3">
    <source>
        <dbReference type="Proteomes" id="UP000004725"/>
    </source>
</evidence>
<comment type="caution">
    <text evidence="2">The sequence shown here is derived from an EMBL/GenBank/DDBJ whole genome shotgun (WGS) entry which is preliminary data.</text>
</comment>
<dbReference type="Proteomes" id="UP000004725">
    <property type="component" value="Unassembled WGS sequence"/>
</dbReference>
<dbReference type="AlphaFoldDB" id="A0AA87IK53"/>
<reference evidence="2 3" key="1">
    <citation type="journal article" date="2012" name="J. Bacteriol.">
        <title>Genome Sequence of the Antarctic Psychrophile Bacterium Planococcus antarcticus DSM 14505.</title>
        <authorList>
            <person name="Margolles A."/>
            <person name="Gueimonde M."/>
            <person name="Sanchez B."/>
        </authorList>
    </citation>
    <scope>NUCLEOTIDE SEQUENCE [LARGE SCALE GENOMIC DNA]</scope>
    <source>
        <strain evidence="2 3">DSM 14505</strain>
    </source>
</reference>
<name>A0AA87IK53_9BACL</name>
<sequence length="87" mass="9771">RKSLWLCGKKRRFAKAPYARRIYIGTSAFLFIWRDCVGIEPTEPGTQAPQGFEDPGGHQSPIQPQVIVGRPVPVYTEKKICARTELG</sequence>
<protein>
    <submittedName>
        <fullName evidence="2">Uncharacterized protein</fullName>
    </submittedName>
</protein>
<proteinExistence type="predicted"/>
<accession>A0AA87IK53</accession>
<feature type="non-terminal residue" evidence="2">
    <location>
        <position position="1"/>
    </location>
</feature>
<evidence type="ECO:0000256" key="1">
    <source>
        <dbReference type="SAM" id="MobiDB-lite"/>
    </source>
</evidence>
<gene>
    <name evidence="2" type="ORF">A1A1_11307</name>
</gene>